<organism evidence="1">
    <name type="scientific">Pithovirus LCDPAC02</name>
    <dbReference type="NCBI Taxonomy" id="2506601"/>
    <lineage>
        <taxon>Viruses</taxon>
        <taxon>Pithoviruses</taxon>
    </lineage>
</organism>
<sequence>MKIKLYSNDSIIFIYIYIPKLYICNSFNIKKLKYLISLEFPNNIYFKIFEFLRSNYKILYQKDKYGKSYNIYKTKIFYKRFENNNKLILIETLFLQNLSQIYINSKLDKLKIEYKFLSYFLFVLFKNLIELDNIGLYTYKKDLEELEFKTSKEFLDKMKEYVHKNYFFILIKYHESDIDEILKNAKEECDMEQVCGYKHIFDLVVEKDIKYVLYIYENQKLFEKYYDMYLYNDYVSMNFIKMYEYCGNNLINS</sequence>
<proteinExistence type="predicted"/>
<accession>A0A481YP96</accession>
<dbReference type="EMBL" id="MK500302">
    <property type="protein sequence ID" value="QBK85078.1"/>
    <property type="molecule type" value="Genomic_DNA"/>
</dbReference>
<reference evidence="1" key="1">
    <citation type="journal article" date="2019" name="MBio">
        <title>Virus Genomes from Deep Sea Sediments Expand the Ocean Megavirome and Support Independent Origins of Viral Gigantism.</title>
        <authorList>
            <person name="Backstrom D."/>
            <person name="Yutin N."/>
            <person name="Jorgensen S.L."/>
            <person name="Dharamshi J."/>
            <person name="Homa F."/>
            <person name="Zaremba-Niedwiedzka K."/>
            <person name="Spang A."/>
            <person name="Wolf Y.I."/>
            <person name="Koonin E.V."/>
            <person name="Ettema T.J."/>
        </authorList>
    </citation>
    <scope>NUCLEOTIDE SEQUENCE</scope>
</reference>
<evidence type="ECO:0000313" key="1">
    <source>
        <dbReference type="EMBL" id="QBK85078.1"/>
    </source>
</evidence>
<name>A0A481YP96_9VIRU</name>
<protein>
    <submittedName>
        <fullName evidence="1">Uncharacterized protein</fullName>
    </submittedName>
</protein>
<gene>
    <name evidence="1" type="ORF">LCDPAC02_02770</name>
</gene>